<keyword evidence="3" id="KW-0408">Iron</keyword>
<dbReference type="PANTHER" id="PTHR43742">
    <property type="entry name" value="TRIMETHYLAMINE-N-OXIDE REDUCTASE"/>
    <property type="match status" value="1"/>
</dbReference>
<feature type="domain" description="4Fe-4S Mo/W bis-MGD-type" evidence="5">
    <location>
        <begin position="18"/>
        <end position="75"/>
    </location>
</feature>
<dbReference type="InterPro" id="IPR009010">
    <property type="entry name" value="Asp_de-COase-like_dom_sf"/>
</dbReference>
<comment type="caution">
    <text evidence="6">The sequence shown here is derived from an EMBL/GenBank/DDBJ whole genome shotgun (WGS) entry which is preliminary data.</text>
</comment>
<reference evidence="6 7" key="1">
    <citation type="submission" date="2023-05" db="EMBL/GenBank/DDBJ databases">
        <title>Gordonibacter KGMB12511T sp. nov., isolated from faeces of healthy Korean.</title>
        <authorList>
            <person name="Kim H.S."/>
            <person name="Kim J.-S."/>
            <person name="Suh M.K."/>
            <person name="Eom M.K."/>
            <person name="Do H.E."/>
            <person name="Lee J.-S."/>
        </authorList>
    </citation>
    <scope>NUCLEOTIDE SEQUENCE [LARGE SCALE GENOMIC DNA]</scope>
    <source>
        <strain evidence="6 7">KGMB12511</strain>
    </source>
</reference>
<name>A0ABT7DMF8_9ACTN</name>
<proteinExistence type="inferred from homology"/>
<dbReference type="SUPFAM" id="SSF50692">
    <property type="entry name" value="ADC-like"/>
    <property type="match status" value="1"/>
</dbReference>
<sequence length="889" mass="100810">MSESMVGVPNDYVDEKGIRWRRTRCHMCHMNCGIFAGVDTTTGRLVELRPNDDEGAVLCNRLGEKGQRAIKFHYHPKRINHPLKRAGERGEDKWEEISYDQAIKEIAEKLQDLIDTYGPETLVSSEGTYRSDHLWARSRFTNLLGNPGNVIDPGTICWCWNYSLNMAMVGWPIESMMPASPQQSHTIVNWGKRCSESYAPEAPLWRVIKGRTTVNEEDPAQLIVVDPVCISEAGQADQWLQPYPNTDCIICLAWINYIIANKLYDEDFLKYWSNAVFLVRIDTGKLLRADEVADDGLHEDFVVWDQASGGVLTWCSDENHYRTAGKDAVVDAALSGTYTVRLVDGAQVECMTAFDAIAARMEEYTPERAAKVSGVPTRKIEEAARLYATNGPACIIWGLGGGDQHGNNASSFGIAKTILRILTGNIDNPGGEFVGQPADPNGVGKEKLYPVRDAEMELSHLQDPENQSKYIGNDRFRVMAWPGFKMIDKNYRKMYDLPRPMLHQMLCSPSLVMDAIIDEKPYPIKAMIAWSSNPLAWAPNTKKMYKALKKLELLVVCEYWKTPTAALADYIMPAADWMERPMCTTSEDSMDFITVGDRGVEPFAERHMDYDFFRALGCAMGQEEHWPWETYEDVIKYRIARVPGLTYEKVVNDGTYFPYPTEYYKYSKRLENGQICGFATNSRKAEIYASVIEDLGYDPLPVYREPESPLGNPEMAKEYPLRLTTAGRISPLYHSEMRTPGHGTRTVAPYPMTWMHFNDARALHIKEGDWIWIETPMGRIRQKAHLGWDIPEGVVQVPPSWWYPELPAEEPWSQGVFDAAANVLIDDDPDKADQMTATWNCRGLLCKVYPCIDPNDGADDSVPADCYDGKHNTTWDRAYQNLGTWEVRK</sequence>
<dbReference type="Proteomes" id="UP001232750">
    <property type="component" value="Unassembled WGS sequence"/>
</dbReference>
<dbReference type="RefSeq" id="WP_283832050.1">
    <property type="nucleotide sequence ID" value="NZ_JASJEU010000014.1"/>
</dbReference>
<dbReference type="InterPro" id="IPR006656">
    <property type="entry name" value="Mopterin_OxRdtase"/>
</dbReference>
<dbReference type="Gene3D" id="3.40.50.12440">
    <property type="match status" value="1"/>
</dbReference>
<dbReference type="Gene3D" id="3.40.50.740">
    <property type="match status" value="1"/>
</dbReference>
<keyword evidence="4" id="KW-0411">Iron-sulfur</keyword>
<evidence type="ECO:0000256" key="4">
    <source>
        <dbReference type="ARBA" id="ARBA00023014"/>
    </source>
</evidence>
<dbReference type="Gene3D" id="2.20.25.90">
    <property type="entry name" value="ADC-like domains"/>
    <property type="match status" value="1"/>
</dbReference>
<dbReference type="CDD" id="cd02781">
    <property type="entry name" value="MopB_CT_Acetylene-hydratase"/>
    <property type="match status" value="1"/>
</dbReference>
<protein>
    <submittedName>
        <fullName evidence="6">Molybdopterin-dependent oxidoreductase</fullName>
    </submittedName>
</protein>
<dbReference type="InterPro" id="IPR006963">
    <property type="entry name" value="Mopterin_OxRdtase_4Fe-4S_dom"/>
</dbReference>
<evidence type="ECO:0000256" key="2">
    <source>
        <dbReference type="ARBA" id="ARBA00022723"/>
    </source>
</evidence>
<dbReference type="SMART" id="SM00926">
    <property type="entry name" value="Molybdop_Fe4S4"/>
    <property type="match status" value="1"/>
</dbReference>
<dbReference type="EMBL" id="JASJEU010000014">
    <property type="protein sequence ID" value="MDJ1650706.1"/>
    <property type="molecule type" value="Genomic_DNA"/>
</dbReference>
<organism evidence="6 7">
    <name type="scientific">Gordonibacter faecis</name>
    <dbReference type="NCBI Taxonomy" id="3047475"/>
    <lineage>
        <taxon>Bacteria</taxon>
        <taxon>Bacillati</taxon>
        <taxon>Actinomycetota</taxon>
        <taxon>Coriobacteriia</taxon>
        <taxon>Eggerthellales</taxon>
        <taxon>Eggerthellaceae</taxon>
        <taxon>Gordonibacter</taxon>
    </lineage>
</organism>
<dbReference type="InterPro" id="IPR050612">
    <property type="entry name" value="Prok_Mopterin_Oxidored"/>
</dbReference>
<dbReference type="SUPFAM" id="SSF53706">
    <property type="entry name" value="Formate dehydrogenase/DMSO reductase, domains 1-3"/>
    <property type="match status" value="1"/>
</dbReference>
<evidence type="ECO:0000256" key="3">
    <source>
        <dbReference type="ARBA" id="ARBA00023004"/>
    </source>
</evidence>
<comment type="similarity">
    <text evidence="1">Belongs to the prokaryotic molybdopterin-containing oxidoreductase family.</text>
</comment>
<dbReference type="Pfam" id="PF00384">
    <property type="entry name" value="Molybdopterin"/>
    <property type="match status" value="1"/>
</dbReference>
<dbReference type="InterPro" id="IPR006657">
    <property type="entry name" value="MoPterin_dinucl-bd_dom"/>
</dbReference>
<keyword evidence="7" id="KW-1185">Reference proteome</keyword>
<evidence type="ECO:0000256" key="1">
    <source>
        <dbReference type="ARBA" id="ARBA00010312"/>
    </source>
</evidence>
<dbReference type="InterPro" id="IPR037949">
    <property type="entry name" value="MopB_CT_Acetylene-hydratase"/>
</dbReference>
<evidence type="ECO:0000313" key="7">
    <source>
        <dbReference type="Proteomes" id="UP001232750"/>
    </source>
</evidence>
<accession>A0ABT7DMF8</accession>
<dbReference type="Gene3D" id="2.40.40.20">
    <property type="match status" value="1"/>
</dbReference>
<evidence type="ECO:0000313" key="6">
    <source>
        <dbReference type="EMBL" id="MDJ1650706.1"/>
    </source>
</evidence>
<dbReference type="Pfam" id="PF01568">
    <property type="entry name" value="Molydop_binding"/>
    <property type="match status" value="1"/>
</dbReference>
<keyword evidence="2" id="KW-0479">Metal-binding</keyword>
<gene>
    <name evidence="6" type="ORF">QNJ86_07820</name>
</gene>
<evidence type="ECO:0000259" key="5">
    <source>
        <dbReference type="SMART" id="SM00926"/>
    </source>
</evidence>